<dbReference type="KEGG" id="sbat:G4Z16_05555"/>
<dbReference type="Gene3D" id="1.10.287.130">
    <property type="match status" value="1"/>
</dbReference>
<dbReference type="Pfam" id="PF00512">
    <property type="entry name" value="HisKA"/>
    <property type="match status" value="1"/>
</dbReference>
<dbReference type="InterPro" id="IPR003661">
    <property type="entry name" value="HisK_dim/P_dom"/>
</dbReference>
<dbReference type="Pfam" id="PF02518">
    <property type="entry name" value="HATPase_c"/>
    <property type="match status" value="1"/>
</dbReference>
<dbReference type="InterPro" id="IPR036890">
    <property type="entry name" value="HATPase_C_sf"/>
</dbReference>
<accession>A0A7T1T407</accession>
<protein>
    <recommendedName>
        <fullName evidence="3">histidine kinase</fullName>
        <ecNumber evidence="3">2.7.13.3</ecNumber>
    </recommendedName>
</protein>
<feature type="domain" description="Histidine kinase" evidence="12">
    <location>
        <begin position="153"/>
        <end position="365"/>
    </location>
</feature>
<dbReference type="PROSITE" id="PS50109">
    <property type="entry name" value="HIS_KIN"/>
    <property type="match status" value="1"/>
</dbReference>
<dbReference type="SMART" id="SM00388">
    <property type="entry name" value="HisKA"/>
    <property type="match status" value="1"/>
</dbReference>
<evidence type="ECO:0000256" key="10">
    <source>
        <dbReference type="ARBA" id="ARBA00023136"/>
    </source>
</evidence>
<comment type="catalytic activity">
    <reaction evidence="1">
        <text>ATP + protein L-histidine = ADP + protein N-phospho-L-histidine.</text>
        <dbReference type="EC" id="2.7.13.3"/>
    </reaction>
</comment>
<evidence type="ECO:0000313" key="15">
    <source>
        <dbReference type="Proteomes" id="UP000595046"/>
    </source>
</evidence>
<evidence type="ECO:0000256" key="2">
    <source>
        <dbReference type="ARBA" id="ARBA00004236"/>
    </source>
</evidence>
<dbReference type="EMBL" id="CP048882">
    <property type="protein sequence ID" value="QPP05955.1"/>
    <property type="molecule type" value="Genomic_DNA"/>
</dbReference>
<keyword evidence="9" id="KW-0902">Two-component regulatory system</keyword>
<dbReference type="CDD" id="cd00082">
    <property type="entry name" value="HisKA"/>
    <property type="match status" value="1"/>
</dbReference>
<dbReference type="InterPro" id="IPR003594">
    <property type="entry name" value="HATPase_dom"/>
</dbReference>
<dbReference type="Gene3D" id="6.10.340.10">
    <property type="match status" value="1"/>
</dbReference>
<dbReference type="EC" id="2.7.13.3" evidence="3"/>
<feature type="transmembrane region" description="Helical" evidence="11">
    <location>
        <begin position="20"/>
        <end position="40"/>
    </location>
</feature>
<comment type="subcellular location">
    <subcellularLocation>
        <location evidence="2">Cell membrane</location>
    </subcellularLocation>
</comment>
<dbReference type="InterPro" id="IPR050428">
    <property type="entry name" value="TCS_sensor_his_kinase"/>
</dbReference>
<dbReference type="GO" id="GO:0005886">
    <property type="term" value="C:plasma membrane"/>
    <property type="evidence" value="ECO:0007669"/>
    <property type="project" value="UniProtKB-SubCell"/>
</dbReference>
<evidence type="ECO:0000256" key="3">
    <source>
        <dbReference type="ARBA" id="ARBA00012438"/>
    </source>
</evidence>
<evidence type="ECO:0000256" key="1">
    <source>
        <dbReference type="ARBA" id="ARBA00000085"/>
    </source>
</evidence>
<evidence type="ECO:0000256" key="8">
    <source>
        <dbReference type="ARBA" id="ARBA00022989"/>
    </source>
</evidence>
<keyword evidence="6 11" id="KW-0812">Transmembrane</keyword>
<keyword evidence="10 11" id="KW-0472">Membrane</keyword>
<evidence type="ECO:0000259" key="13">
    <source>
        <dbReference type="PROSITE" id="PS50885"/>
    </source>
</evidence>
<dbReference type="SMART" id="SM00304">
    <property type="entry name" value="HAMP"/>
    <property type="match status" value="1"/>
</dbReference>
<evidence type="ECO:0000256" key="6">
    <source>
        <dbReference type="ARBA" id="ARBA00022692"/>
    </source>
</evidence>
<proteinExistence type="predicted"/>
<dbReference type="GO" id="GO:0000155">
    <property type="term" value="F:phosphorelay sensor kinase activity"/>
    <property type="evidence" value="ECO:0007669"/>
    <property type="project" value="InterPro"/>
</dbReference>
<evidence type="ECO:0000256" key="5">
    <source>
        <dbReference type="ARBA" id="ARBA00022679"/>
    </source>
</evidence>
<dbReference type="InterPro" id="IPR003660">
    <property type="entry name" value="HAMP_dom"/>
</dbReference>
<keyword evidence="15" id="KW-1185">Reference proteome</keyword>
<keyword evidence="4" id="KW-0597">Phosphoprotein</keyword>
<dbReference type="InterPro" id="IPR004358">
    <property type="entry name" value="Sig_transdc_His_kin-like_C"/>
</dbReference>
<feature type="domain" description="HAMP" evidence="13">
    <location>
        <begin position="92"/>
        <end position="145"/>
    </location>
</feature>
<dbReference type="InterPro" id="IPR005467">
    <property type="entry name" value="His_kinase_dom"/>
</dbReference>
<keyword evidence="5" id="KW-0808">Transferase</keyword>
<keyword evidence="7 14" id="KW-0418">Kinase</keyword>
<feature type="transmembrane region" description="Helical" evidence="11">
    <location>
        <begin position="68"/>
        <end position="91"/>
    </location>
</feature>
<reference evidence="15" key="1">
    <citation type="submission" date="2020-02" db="EMBL/GenBank/DDBJ databases">
        <title>Streptomyces sp. ASO4wet.</title>
        <authorList>
            <person name="Risdian C."/>
            <person name="Landwehr W."/>
            <person name="Schupp P."/>
            <person name="Wink J."/>
        </authorList>
    </citation>
    <scope>NUCLEOTIDE SEQUENCE [LARGE SCALE GENOMIC DNA]</scope>
    <source>
        <strain evidence="15">ASO4wet</strain>
    </source>
</reference>
<dbReference type="Proteomes" id="UP000595046">
    <property type="component" value="Chromosome"/>
</dbReference>
<dbReference type="PRINTS" id="PR00344">
    <property type="entry name" value="BCTRLSENSOR"/>
</dbReference>
<dbReference type="Gene3D" id="3.30.565.10">
    <property type="entry name" value="Histidine kinase-like ATPase, C-terminal domain"/>
    <property type="match status" value="1"/>
</dbReference>
<keyword evidence="8 11" id="KW-1133">Transmembrane helix</keyword>
<dbReference type="PROSITE" id="PS50885">
    <property type="entry name" value="HAMP"/>
    <property type="match status" value="1"/>
</dbReference>
<dbReference type="SUPFAM" id="SSF55874">
    <property type="entry name" value="ATPase domain of HSP90 chaperone/DNA topoisomerase II/histidine kinase"/>
    <property type="match status" value="1"/>
</dbReference>
<gene>
    <name evidence="14" type="ORF">G4Z16_05555</name>
</gene>
<dbReference type="AlphaFoldDB" id="A0A7T1T407"/>
<dbReference type="PANTHER" id="PTHR45436:SF5">
    <property type="entry name" value="SENSOR HISTIDINE KINASE TRCS"/>
    <property type="match status" value="1"/>
</dbReference>
<dbReference type="SUPFAM" id="SSF47384">
    <property type="entry name" value="Homodimeric domain of signal transducing histidine kinase"/>
    <property type="match status" value="1"/>
</dbReference>
<dbReference type="SMART" id="SM00387">
    <property type="entry name" value="HATPase_c"/>
    <property type="match status" value="1"/>
</dbReference>
<dbReference type="PANTHER" id="PTHR45436">
    <property type="entry name" value="SENSOR HISTIDINE KINASE YKOH"/>
    <property type="match status" value="1"/>
</dbReference>
<dbReference type="Pfam" id="PF00672">
    <property type="entry name" value="HAMP"/>
    <property type="match status" value="1"/>
</dbReference>
<dbReference type="RefSeq" id="WP_197349478.1">
    <property type="nucleotide sequence ID" value="NZ_CP048882.1"/>
</dbReference>
<evidence type="ECO:0000256" key="7">
    <source>
        <dbReference type="ARBA" id="ARBA00022777"/>
    </source>
</evidence>
<evidence type="ECO:0000313" key="14">
    <source>
        <dbReference type="EMBL" id="QPP05955.1"/>
    </source>
</evidence>
<dbReference type="CDD" id="cd06225">
    <property type="entry name" value="HAMP"/>
    <property type="match status" value="1"/>
</dbReference>
<evidence type="ECO:0000259" key="12">
    <source>
        <dbReference type="PROSITE" id="PS50109"/>
    </source>
</evidence>
<organism evidence="14 15">
    <name type="scientific">Streptomyces bathyalis</name>
    <dbReference type="NCBI Taxonomy" id="2710756"/>
    <lineage>
        <taxon>Bacteria</taxon>
        <taxon>Bacillati</taxon>
        <taxon>Actinomycetota</taxon>
        <taxon>Actinomycetes</taxon>
        <taxon>Kitasatosporales</taxon>
        <taxon>Streptomycetaceae</taxon>
        <taxon>Streptomyces</taxon>
    </lineage>
</organism>
<dbReference type="InterPro" id="IPR036097">
    <property type="entry name" value="HisK_dim/P_sf"/>
</dbReference>
<dbReference type="SUPFAM" id="SSF158472">
    <property type="entry name" value="HAMP domain-like"/>
    <property type="match status" value="1"/>
</dbReference>
<sequence>MDRAPGLSVRLKLTLSYAGFLMLASVLLLAAVWVFLLRYVPDRAMLINPDDRPANGVFPVRSALLDVFAPRAAAVLAFLLVFGLVGGWILAGRMLAPLTRITDAARLASTGSLSHRIRLPGRKDEFRELADVFDGMLERLEVHVAEQQRFAANASHELRTPLAISKTLLDVARSDPTRDTGEIIDRLHAVNTRAIDLTEALLVLSRANQRSFTREHVDLSLMAEQATETLLPLAEKHGVTVETSGDISLAIGSHALLLQLTTNLVHNAIVHNLPEQGTVWVNTSVRFNSVVLTVENTGEKLTTETASTLTSPFQRGTGRIHTDHAGVGLGLTIVETIAHAHDGTLTLTPRSGGGIRIAVELPAVSPHTDRSGEDSGS</sequence>
<evidence type="ECO:0000256" key="4">
    <source>
        <dbReference type="ARBA" id="ARBA00022553"/>
    </source>
</evidence>
<evidence type="ECO:0000256" key="9">
    <source>
        <dbReference type="ARBA" id="ARBA00023012"/>
    </source>
</evidence>
<name>A0A7T1T407_9ACTN</name>
<evidence type="ECO:0000256" key="11">
    <source>
        <dbReference type="SAM" id="Phobius"/>
    </source>
</evidence>